<gene>
    <name evidence="1" type="ORF">M407DRAFT_4114</name>
</gene>
<reference evidence="2" key="2">
    <citation type="submission" date="2015-01" db="EMBL/GenBank/DDBJ databases">
        <title>Evolutionary Origins and Diversification of the Mycorrhizal Mutualists.</title>
        <authorList>
            <consortium name="DOE Joint Genome Institute"/>
            <consortium name="Mycorrhizal Genomics Consortium"/>
            <person name="Kohler A."/>
            <person name="Kuo A."/>
            <person name="Nagy L.G."/>
            <person name="Floudas D."/>
            <person name="Copeland A."/>
            <person name="Barry K.W."/>
            <person name="Cichocki N."/>
            <person name="Veneault-Fourrey C."/>
            <person name="LaButti K."/>
            <person name="Lindquist E.A."/>
            <person name="Lipzen A."/>
            <person name="Lundell T."/>
            <person name="Morin E."/>
            <person name="Murat C."/>
            <person name="Riley R."/>
            <person name="Ohm R."/>
            <person name="Sun H."/>
            <person name="Tunlid A."/>
            <person name="Henrissat B."/>
            <person name="Grigoriev I.V."/>
            <person name="Hibbett D.S."/>
            <person name="Martin F."/>
        </authorList>
    </citation>
    <scope>NUCLEOTIDE SEQUENCE [LARGE SCALE GENOMIC DNA]</scope>
    <source>
        <strain evidence="2">MUT 4182</strain>
    </source>
</reference>
<proteinExistence type="predicted"/>
<sequence length="379" mass="44053">MDLSSKSLHDKQRRKDVKAIIKGFPKQKSLAFKALQILAIQQRVLDYLVSYDVRFGCGVIRSHPSRQQRDLVSMSLTSKAFWWNAMKVKWRELIDPEPFFNIWREIGMLRKDQEGWGTALLREPQALDWTTIYRYMSQVQTLRFVREPTYGAFRQPQIIFLVRQLYNAAKWPNQDQILCNVSKGIGLMPRLFPSLRILEWECIFPVDLQCLGMVVLASPEIDQVVIGIPDLSNALPEDRWLWDYHLFFLLEFHLQSVTVPFTCGQRDCERPDYIRQAALLPQTLRQRGLGSLEIGLNFADVDQVGYDVGSIVNFWSLLTWRVKNARFTGVAHPTLVPLGGVVPGNAVDGFTNPVFTEREWMRQTQWVIILEWVEKRKPN</sequence>
<dbReference type="EMBL" id="KN822950">
    <property type="protein sequence ID" value="KIO33082.1"/>
    <property type="molecule type" value="Genomic_DNA"/>
</dbReference>
<dbReference type="OrthoDB" id="3252234at2759"/>
<dbReference type="HOGENOM" id="CLU_729967_0_0_1"/>
<keyword evidence="2" id="KW-1185">Reference proteome</keyword>
<dbReference type="AlphaFoldDB" id="A0A0C3MH95"/>
<reference evidence="1 2" key="1">
    <citation type="submission" date="2014-04" db="EMBL/GenBank/DDBJ databases">
        <authorList>
            <consortium name="DOE Joint Genome Institute"/>
            <person name="Kuo A."/>
            <person name="Girlanda M."/>
            <person name="Perotto S."/>
            <person name="Kohler A."/>
            <person name="Nagy L.G."/>
            <person name="Floudas D."/>
            <person name="Copeland A."/>
            <person name="Barry K.W."/>
            <person name="Cichocki N."/>
            <person name="Veneault-Fourrey C."/>
            <person name="LaButti K."/>
            <person name="Lindquist E.A."/>
            <person name="Lipzen A."/>
            <person name="Lundell T."/>
            <person name="Morin E."/>
            <person name="Murat C."/>
            <person name="Sun H."/>
            <person name="Tunlid A."/>
            <person name="Henrissat B."/>
            <person name="Grigoriev I.V."/>
            <person name="Hibbett D.S."/>
            <person name="Martin F."/>
            <person name="Nordberg H.P."/>
            <person name="Cantor M.N."/>
            <person name="Hua S.X."/>
        </authorList>
    </citation>
    <scope>NUCLEOTIDE SEQUENCE [LARGE SCALE GENOMIC DNA]</scope>
    <source>
        <strain evidence="1 2">MUT 4182</strain>
    </source>
</reference>
<dbReference type="Proteomes" id="UP000054248">
    <property type="component" value="Unassembled WGS sequence"/>
</dbReference>
<name>A0A0C3MH95_9AGAM</name>
<evidence type="ECO:0000313" key="1">
    <source>
        <dbReference type="EMBL" id="KIO33082.1"/>
    </source>
</evidence>
<evidence type="ECO:0000313" key="2">
    <source>
        <dbReference type="Proteomes" id="UP000054248"/>
    </source>
</evidence>
<accession>A0A0C3MH95</accession>
<organism evidence="1 2">
    <name type="scientific">Tulasnella calospora MUT 4182</name>
    <dbReference type="NCBI Taxonomy" id="1051891"/>
    <lineage>
        <taxon>Eukaryota</taxon>
        <taxon>Fungi</taxon>
        <taxon>Dikarya</taxon>
        <taxon>Basidiomycota</taxon>
        <taxon>Agaricomycotina</taxon>
        <taxon>Agaricomycetes</taxon>
        <taxon>Cantharellales</taxon>
        <taxon>Tulasnellaceae</taxon>
        <taxon>Tulasnella</taxon>
    </lineage>
</organism>
<protein>
    <submittedName>
        <fullName evidence="1">Uncharacterized protein</fullName>
    </submittedName>
</protein>